<organism evidence="2 3">
    <name type="scientific">Coprinopsis marcescibilis</name>
    <name type="common">Agaric fungus</name>
    <name type="synonym">Psathyrella marcescibilis</name>
    <dbReference type="NCBI Taxonomy" id="230819"/>
    <lineage>
        <taxon>Eukaryota</taxon>
        <taxon>Fungi</taxon>
        <taxon>Dikarya</taxon>
        <taxon>Basidiomycota</taxon>
        <taxon>Agaricomycotina</taxon>
        <taxon>Agaricomycetes</taxon>
        <taxon>Agaricomycetidae</taxon>
        <taxon>Agaricales</taxon>
        <taxon>Agaricineae</taxon>
        <taxon>Psathyrellaceae</taxon>
        <taxon>Coprinopsis</taxon>
    </lineage>
</organism>
<feature type="region of interest" description="Disordered" evidence="1">
    <location>
        <begin position="35"/>
        <end position="57"/>
    </location>
</feature>
<dbReference type="Proteomes" id="UP000307440">
    <property type="component" value="Unassembled WGS sequence"/>
</dbReference>
<dbReference type="EMBL" id="ML210399">
    <property type="protein sequence ID" value="TFK18463.1"/>
    <property type="molecule type" value="Genomic_DNA"/>
</dbReference>
<accession>A0A5C3KFI9</accession>
<dbReference type="OrthoDB" id="3236341at2759"/>
<evidence type="ECO:0000313" key="2">
    <source>
        <dbReference type="EMBL" id="TFK18463.1"/>
    </source>
</evidence>
<sequence>MSSTVGYDPAEELAQMMNETLSDNMDSELNNALNSASPLDPANTLSSPPGTLLTPNFNTSRTVQSLQARRLANRYSLGPYSQELETFAGVADDSTHSLHLFARLLVIEQKLANFSTASGSFVVDKALMDNIKSYLIAVLLSPKLGSYKGGLPQDWVLAVIKTLKVNVPANMDSDRHIFKIIKEAVSNELTQARSKIKKAIALSRSSKQSIYQLANTLIENTQCSVIIPLCARLAVLRKVYAEPAKADKEKVQQAFARMLCQDRQIYRAASQQVSQAEVTSTWQASIDNAVAAENVLNRGIVNEDNDGD</sequence>
<evidence type="ECO:0000256" key="1">
    <source>
        <dbReference type="SAM" id="MobiDB-lite"/>
    </source>
</evidence>
<proteinExistence type="predicted"/>
<name>A0A5C3KFI9_COPMA</name>
<dbReference type="AlphaFoldDB" id="A0A5C3KFI9"/>
<gene>
    <name evidence="2" type="ORF">FA15DRAFT_709847</name>
</gene>
<reference evidence="2 3" key="1">
    <citation type="journal article" date="2019" name="Nat. Ecol. Evol.">
        <title>Megaphylogeny resolves global patterns of mushroom evolution.</title>
        <authorList>
            <person name="Varga T."/>
            <person name="Krizsan K."/>
            <person name="Foldi C."/>
            <person name="Dima B."/>
            <person name="Sanchez-Garcia M."/>
            <person name="Sanchez-Ramirez S."/>
            <person name="Szollosi G.J."/>
            <person name="Szarkandi J.G."/>
            <person name="Papp V."/>
            <person name="Albert L."/>
            <person name="Andreopoulos W."/>
            <person name="Angelini C."/>
            <person name="Antonin V."/>
            <person name="Barry K.W."/>
            <person name="Bougher N.L."/>
            <person name="Buchanan P."/>
            <person name="Buyck B."/>
            <person name="Bense V."/>
            <person name="Catcheside P."/>
            <person name="Chovatia M."/>
            <person name="Cooper J."/>
            <person name="Damon W."/>
            <person name="Desjardin D."/>
            <person name="Finy P."/>
            <person name="Geml J."/>
            <person name="Haridas S."/>
            <person name="Hughes K."/>
            <person name="Justo A."/>
            <person name="Karasinski D."/>
            <person name="Kautmanova I."/>
            <person name="Kiss B."/>
            <person name="Kocsube S."/>
            <person name="Kotiranta H."/>
            <person name="LaButti K.M."/>
            <person name="Lechner B.E."/>
            <person name="Liimatainen K."/>
            <person name="Lipzen A."/>
            <person name="Lukacs Z."/>
            <person name="Mihaltcheva S."/>
            <person name="Morgado L.N."/>
            <person name="Niskanen T."/>
            <person name="Noordeloos M.E."/>
            <person name="Ohm R.A."/>
            <person name="Ortiz-Santana B."/>
            <person name="Ovrebo C."/>
            <person name="Racz N."/>
            <person name="Riley R."/>
            <person name="Savchenko A."/>
            <person name="Shiryaev A."/>
            <person name="Soop K."/>
            <person name="Spirin V."/>
            <person name="Szebenyi C."/>
            <person name="Tomsovsky M."/>
            <person name="Tulloss R.E."/>
            <person name="Uehling J."/>
            <person name="Grigoriev I.V."/>
            <person name="Vagvolgyi C."/>
            <person name="Papp T."/>
            <person name="Martin F.M."/>
            <person name="Miettinen O."/>
            <person name="Hibbett D.S."/>
            <person name="Nagy L.G."/>
        </authorList>
    </citation>
    <scope>NUCLEOTIDE SEQUENCE [LARGE SCALE GENOMIC DNA]</scope>
    <source>
        <strain evidence="2 3">CBS 121175</strain>
    </source>
</reference>
<evidence type="ECO:0000313" key="3">
    <source>
        <dbReference type="Proteomes" id="UP000307440"/>
    </source>
</evidence>
<keyword evidence="3" id="KW-1185">Reference proteome</keyword>
<protein>
    <submittedName>
        <fullName evidence="2">Uncharacterized protein</fullName>
    </submittedName>
</protein>